<evidence type="ECO:0000256" key="4">
    <source>
        <dbReference type="ARBA" id="ARBA00022840"/>
    </source>
</evidence>
<keyword evidence="12" id="KW-1185">Reference proteome</keyword>
<dbReference type="PANTHER" id="PTHR18866">
    <property type="entry name" value="CARBOXYLASE:PYRUVATE/ACETYL-COA/PROPIONYL-COA CARBOXYLASE"/>
    <property type="match status" value="1"/>
</dbReference>
<evidence type="ECO:0000259" key="9">
    <source>
        <dbReference type="PROSITE" id="PS50975"/>
    </source>
</evidence>
<keyword evidence="4 7" id="KW-0067">ATP-binding</keyword>
<accession>A0A2T5BWI6</accession>
<dbReference type="InterPro" id="IPR005482">
    <property type="entry name" value="Biotin_COase_C"/>
</dbReference>
<dbReference type="GO" id="GO:0046872">
    <property type="term" value="F:metal ion binding"/>
    <property type="evidence" value="ECO:0007669"/>
    <property type="project" value="InterPro"/>
</dbReference>
<evidence type="ECO:0000256" key="1">
    <source>
        <dbReference type="ARBA" id="ARBA00001953"/>
    </source>
</evidence>
<dbReference type="PROSITE" id="PS00188">
    <property type="entry name" value="BIOTIN"/>
    <property type="match status" value="1"/>
</dbReference>
<dbReference type="PROSITE" id="PS50975">
    <property type="entry name" value="ATP_GRASP"/>
    <property type="match status" value="1"/>
</dbReference>
<dbReference type="InterPro" id="IPR011054">
    <property type="entry name" value="Rudment_hybrid_motif"/>
</dbReference>
<dbReference type="InterPro" id="IPR016185">
    <property type="entry name" value="PreATP-grasp_dom_sf"/>
</dbReference>
<dbReference type="FunFam" id="2.40.50.100:FF:000003">
    <property type="entry name" value="Acetyl-CoA carboxylase biotin carboxyl carrier protein"/>
    <property type="match status" value="1"/>
</dbReference>
<dbReference type="FunFam" id="3.30.1490.20:FF:000003">
    <property type="entry name" value="acetyl-CoA carboxylase isoform X1"/>
    <property type="match status" value="1"/>
</dbReference>
<organism evidence="11 12">
    <name type="scientific">Rhodovulum imhoffii</name>
    <dbReference type="NCBI Taxonomy" id="365340"/>
    <lineage>
        <taxon>Bacteria</taxon>
        <taxon>Pseudomonadati</taxon>
        <taxon>Pseudomonadota</taxon>
        <taxon>Alphaproteobacteria</taxon>
        <taxon>Rhodobacterales</taxon>
        <taxon>Paracoccaceae</taxon>
        <taxon>Rhodovulum</taxon>
    </lineage>
</organism>
<dbReference type="OrthoDB" id="9763189at2"/>
<dbReference type="Gene3D" id="3.30.470.20">
    <property type="entry name" value="ATP-grasp fold, B domain"/>
    <property type="match status" value="1"/>
</dbReference>
<dbReference type="CDD" id="cd06850">
    <property type="entry name" value="biotinyl_domain"/>
    <property type="match status" value="1"/>
</dbReference>
<dbReference type="FunFam" id="3.40.50.20:FF:000010">
    <property type="entry name" value="Propionyl-CoA carboxylase subunit alpha"/>
    <property type="match status" value="1"/>
</dbReference>
<feature type="domain" description="Lipoyl-binding" evidence="8">
    <location>
        <begin position="568"/>
        <end position="643"/>
    </location>
</feature>
<protein>
    <submittedName>
        <fullName evidence="11">3-methylcrotonyl-CoA carboxylase alpha subunit</fullName>
    </submittedName>
</protein>
<dbReference type="PROSITE" id="PS00867">
    <property type="entry name" value="CPSASE_2"/>
    <property type="match status" value="1"/>
</dbReference>
<comment type="caution">
    <text evidence="11">The sequence shown here is derived from an EMBL/GenBank/DDBJ whole genome shotgun (WGS) entry which is preliminary data.</text>
</comment>
<dbReference type="InterPro" id="IPR005481">
    <property type="entry name" value="BC-like_N"/>
</dbReference>
<dbReference type="Pfam" id="PF02786">
    <property type="entry name" value="CPSase_L_D2"/>
    <property type="match status" value="1"/>
</dbReference>
<dbReference type="SUPFAM" id="SSF51246">
    <property type="entry name" value="Rudiment single hybrid motif"/>
    <property type="match status" value="1"/>
</dbReference>
<evidence type="ECO:0000256" key="5">
    <source>
        <dbReference type="ARBA" id="ARBA00022946"/>
    </source>
</evidence>
<evidence type="ECO:0000256" key="7">
    <source>
        <dbReference type="PROSITE-ProRule" id="PRU00409"/>
    </source>
</evidence>
<keyword evidence="3 7" id="KW-0547">Nucleotide-binding</keyword>
<dbReference type="PROSITE" id="PS50968">
    <property type="entry name" value="BIOTINYL_LIPOYL"/>
    <property type="match status" value="1"/>
</dbReference>
<evidence type="ECO:0000259" key="10">
    <source>
        <dbReference type="PROSITE" id="PS50979"/>
    </source>
</evidence>
<dbReference type="InterPro" id="IPR001882">
    <property type="entry name" value="Biotin_BS"/>
</dbReference>
<dbReference type="Gene3D" id="2.40.50.100">
    <property type="match status" value="1"/>
</dbReference>
<dbReference type="InterPro" id="IPR011761">
    <property type="entry name" value="ATP-grasp"/>
</dbReference>
<dbReference type="PANTHER" id="PTHR18866:SF33">
    <property type="entry name" value="METHYLCROTONOYL-COA CARBOXYLASE SUBUNIT ALPHA, MITOCHONDRIAL-RELATED"/>
    <property type="match status" value="1"/>
</dbReference>
<dbReference type="RefSeq" id="WP_107890591.1">
    <property type="nucleotide sequence ID" value="NZ_NHSI01000066.1"/>
</dbReference>
<dbReference type="PROSITE" id="PS50979">
    <property type="entry name" value="BC"/>
    <property type="match status" value="1"/>
</dbReference>
<dbReference type="AlphaFoldDB" id="A0A2T5BWI6"/>
<sequence>MFRKILIANRGEIACRVIETARSMGVATVAVYSEADSAARHVALADEAVLIGPPQPAQSYLRGELIIEAACATGAEAIHPGYGFLSENPDFVEAIEAAGLTFIGPSAAAIRAMGLKDAAKALMEKAGVPVVPGYHGDNQKPEHLASAADAIGYPVLIKAIAGGGGKGMRKVDRPEEFAAALQSARAEARTAFGNDAVLIEKYVEKPRHIEVQVFGDGTNAVHLYERDCSLQRRHQKVIEEAPAPGMTPEVRMAMGEAAVRAAKAIGYRGAGTVEFIVDGTHGLRPDGYWFMEMNTRLQVEHPVTEAVTGLDLVEWQLRIAAGEGLPLRQDQIPLNGHAFEARLYAEDVPAGFLPATGTLARLFFPEGVRADTGVRSGDTITPFYDPMIAKIVTHGPTRSVALARMTGALAKTQVAGTVTNLSFLGALTVHEGFVAGDVDTGLIERDLEALSVETVPPPSIISLAALSGAGLDGPARPMQGFALWAPLAFRMTLEGPGGPYDVRVEVLGPDRAEVTLGEVTHHCDRRHGFWCVDGVKTGAQLMLEGQTVTVFAGRTWSFSVVDPLACDAAGAGGGNLIEAPMPGLLTAVMVAAGAEVAAGQPLAVLEAMKMEHTLTAPRDGMVAEILAAPGAQVDHGAALIRLEEET</sequence>
<evidence type="ECO:0000256" key="6">
    <source>
        <dbReference type="ARBA" id="ARBA00023267"/>
    </source>
</evidence>
<dbReference type="FunFam" id="3.30.470.20:FF:000028">
    <property type="entry name" value="Methylcrotonoyl-CoA carboxylase subunit alpha, mitochondrial"/>
    <property type="match status" value="1"/>
</dbReference>
<dbReference type="SUPFAM" id="SSF56059">
    <property type="entry name" value="Glutathione synthetase ATP-binding domain-like"/>
    <property type="match status" value="1"/>
</dbReference>
<dbReference type="InterPro" id="IPR000089">
    <property type="entry name" value="Biotin_lipoyl"/>
</dbReference>
<gene>
    <name evidence="11" type="ORF">C8N32_101189</name>
</gene>
<keyword evidence="2" id="KW-0436">Ligase</keyword>
<dbReference type="Proteomes" id="UP000243859">
    <property type="component" value="Unassembled WGS sequence"/>
</dbReference>
<dbReference type="InterPro" id="IPR011053">
    <property type="entry name" value="Single_hybrid_motif"/>
</dbReference>
<proteinExistence type="predicted"/>
<dbReference type="InterPro" id="IPR050856">
    <property type="entry name" value="Biotin_carboxylase_complex"/>
</dbReference>
<dbReference type="Pfam" id="PF02785">
    <property type="entry name" value="Biotin_carb_C"/>
    <property type="match status" value="1"/>
</dbReference>
<evidence type="ECO:0000259" key="8">
    <source>
        <dbReference type="PROSITE" id="PS50968"/>
    </source>
</evidence>
<dbReference type="Pfam" id="PF00289">
    <property type="entry name" value="Biotin_carb_N"/>
    <property type="match status" value="1"/>
</dbReference>
<keyword evidence="5" id="KW-0809">Transit peptide</keyword>
<evidence type="ECO:0000313" key="11">
    <source>
        <dbReference type="EMBL" id="PTN03992.1"/>
    </source>
</evidence>
<reference evidence="11 12" key="1">
    <citation type="submission" date="2018-04" db="EMBL/GenBank/DDBJ databases">
        <title>Genomic Encyclopedia of Archaeal and Bacterial Type Strains, Phase II (KMG-II): from individual species to whole genera.</title>
        <authorList>
            <person name="Goeker M."/>
        </authorList>
    </citation>
    <scope>NUCLEOTIDE SEQUENCE [LARGE SCALE GENOMIC DNA]</scope>
    <source>
        <strain evidence="11 12">DSM 18064</strain>
    </source>
</reference>
<feature type="domain" description="Biotin carboxylation" evidence="10">
    <location>
        <begin position="1"/>
        <end position="448"/>
    </location>
</feature>
<dbReference type="GO" id="GO:0005524">
    <property type="term" value="F:ATP binding"/>
    <property type="evidence" value="ECO:0007669"/>
    <property type="project" value="UniProtKB-UniRule"/>
</dbReference>
<dbReference type="Pfam" id="PF00364">
    <property type="entry name" value="Biotin_lipoyl"/>
    <property type="match status" value="1"/>
</dbReference>
<keyword evidence="6" id="KW-0092">Biotin</keyword>
<dbReference type="GO" id="GO:0016874">
    <property type="term" value="F:ligase activity"/>
    <property type="evidence" value="ECO:0007669"/>
    <property type="project" value="UniProtKB-KW"/>
</dbReference>
<name>A0A2T5BWI6_9RHOB</name>
<dbReference type="InterPro" id="IPR005479">
    <property type="entry name" value="CPAse_ATP-bd"/>
</dbReference>
<evidence type="ECO:0000256" key="2">
    <source>
        <dbReference type="ARBA" id="ARBA00022598"/>
    </source>
</evidence>
<dbReference type="InterPro" id="IPR011764">
    <property type="entry name" value="Biotin_carboxylation_dom"/>
</dbReference>
<dbReference type="SUPFAM" id="SSF52440">
    <property type="entry name" value="PreATP-grasp domain"/>
    <property type="match status" value="1"/>
</dbReference>
<dbReference type="SUPFAM" id="SSF51230">
    <property type="entry name" value="Single hybrid motif"/>
    <property type="match status" value="1"/>
</dbReference>
<evidence type="ECO:0000256" key="3">
    <source>
        <dbReference type="ARBA" id="ARBA00022741"/>
    </source>
</evidence>
<comment type="cofactor">
    <cofactor evidence="1">
        <name>biotin</name>
        <dbReference type="ChEBI" id="CHEBI:57586"/>
    </cofactor>
</comment>
<feature type="domain" description="ATP-grasp" evidence="9">
    <location>
        <begin position="120"/>
        <end position="321"/>
    </location>
</feature>
<dbReference type="SMART" id="SM00878">
    <property type="entry name" value="Biotin_carb_C"/>
    <property type="match status" value="1"/>
</dbReference>
<evidence type="ECO:0000313" key="12">
    <source>
        <dbReference type="Proteomes" id="UP000243859"/>
    </source>
</evidence>
<dbReference type="EMBL" id="QAAA01000001">
    <property type="protein sequence ID" value="PTN03992.1"/>
    <property type="molecule type" value="Genomic_DNA"/>
</dbReference>